<dbReference type="Proteomes" id="UP000245870">
    <property type="component" value="Unassembled WGS sequence"/>
</dbReference>
<accession>A0A2U0UIP1</accession>
<feature type="signal peptide" evidence="1">
    <location>
        <begin position="1"/>
        <end position="22"/>
    </location>
</feature>
<protein>
    <submittedName>
        <fullName evidence="2">Uncharacterized protein</fullName>
    </submittedName>
</protein>
<organism evidence="2 3">
    <name type="scientific">Hallella colorans</name>
    <dbReference type="NCBI Taxonomy" id="1703337"/>
    <lineage>
        <taxon>Bacteria</taxon>
        <taxon>Pseudomonadati</taxon>
        <taxon>Bacteroidota</taxon>
        <taxon>Bacteroidia</taxon>
        <taxon>Bacteroidales</taxon>
        <taxon>Prevotellaceae</taxon>
        <taxon>Hallella</taxon>
    </lineage>
</organism>
<dbReference type="EMBL" id="QENY01000004">
    <property type="protein sequence ID" value="PVX57504.1"/>
    <property type="molecule type" value="Genomic_DNA"/>
</dbReference>
<proteinExistence type="predicted"/>
<comment type="caution">
    <text evidence="2">The sequence shown here is derived from an EMBL/GenBank/DDBJ whole genome shotgun (WGS) entry which is preliminary data.</text>
</comment>
<evidence type="ECO:0000256" key="1">
    <source>
        <dbReference type="SAM" id="SignalP"/>
    </source>
</evidence>
<keyword evidence="1" id="KW-0732">Signal</keyword>
<name>A0A2U0UIP1_9BACT</name>
<gene>
    <name evidence="2" type="ORF">C7379_104121</name>
</gene>
<feature type="chain" id="PRO_5015537903" evidence="1">
    <location>
        <begin position="23"/>
        <end position="409"/>
    </location>
</feature>
<reference evidence="2 3" key="1">
    <citation type="submission" date="2018-05" db="EMBL/GenBank/DDBJ databases">
        <title>Genomic Encyclopedia of Type Strains, Phase IV (KMG-IV): sequencing the most valuable type-strain genomes for metagenomic binning, comparative biology and taxonomic classification.</title>
        <authorList>
            <person name="Goeker M."/>
        </authorList>
    </citation>
    <scope>NUCLEOTIDE SEQUENCE [LARGE SCALE GENOMIC DNA]</scope>
    <source>
        <strain evidence="2 3">DSM 100333</strain>
    </source>
</reference>
<sequence length="409" mass="44130">MNKILRISLLVTLCMFFGMSYAQTKFNFDDDVNCYKMFGLKGMSQNKVSDGDFTEAKTSTAVNGITLTVSAAKGTGVPNRIWNKAPRLRLYSGSLTVASSDAHITKIVFQLHNMPKSAKWGEGKNKQKKYEYKPCTVNVGALSAYEKDKSTDVTWTGDASSVELTVMANTQIRNILVYTDAPVKVEKAADIAAFKALPVNTVAELTLNNAQVVYVWKSKNGIEQAFVRDATGALMFFNTGLALKANQTLNGTVTLGRDIYKDVIEAVKVDATTADKLTIVDGAAAEPKAITIGEAEANLYDLVKLTDVSIVEDNGKFFAVSGADKMQIFDGFHLGLTLSAGEHQDIVGILSVYKGKAQIQPISAPIATGVHGVKVAHESDAPTYNMAGQRVGAGYKGVVIQNGKKFVRK</sequence>
<keyword evidence="3" id="KW-1185">Reference proteome</keyword>
<dbReference type="OrthoDB" id="1072397at2"/>
<dbReference type="RefSeq" id="WP_116616007.1">
    <property type="nucleotide sequence ID" value="NZ_CAMQYP010000056.1"/>
</dbReference>
<evidence type="ECO:0000313" key="3">
    <source>
        <dbReference type="Proteomes" id="UP000245870"/>
    </source>
</evidence>
<evidence type="ECO:0000313" key="2">
    <source>
        <dbReference type="EMBL" id="PVX57504.1"/>
    </source>
</evidence>
<dbReference type="AlphaFoldDB" id="A0A2U0UIP1"/>